<feature type="non-terminal residue" evidence="1">
    <location>
        <position position="49"/>
    </location>
</feature>
<dbReference type="Proteomes" id="UP000682733">
    <property type="component" value="Unassembled WGS sequence"/>
</dbReference>
<reference evidence="1" key="1">
    <citation type="submission" date="2021-02" db="EMBL/GenBank/DDBJ databases">
        <authorList>
            <person name="Nowell W R."/>
        </authorList>
    </citation>
    <scope>NUCLEOTIDE SEQUENCE</scope>
</reference>
<gene>
    <name evidence="1" type="ORF">OVA965_LOCUS40981</name>
    <name evidence="2" type="ORF">TMI583_LOCUS42527</name>
</gene>
<evidence type="ECO:0000313" key="3">
    <source>
        <dbReference type="Proteomes" id="UP000677228"/>
    </source>
</evidence>
<dbReference type="Proteomes" id="UP000677228">
    <property type="component" value="Unassembled WGS sequence"/>
</dbReference>
<accession>A0A8S2FX89</accession>
<dbReference type="EMBL" id="CAJOBA010069045">
    <property type="protein sequence ID" value="CAF4380704.1"/>
    <property type="molecule type" value="Genomic_DNA"/>
</dbReference>
<name>A0A8S2FX89_9BILA</name>
<organism evidence="1 3">
    <name type="scientific">Didymodactylos carnosus</name>
    <dbReference type="NCBI Taxonomy" id="1234261"/>
    <lineage>
        <taxon>Eukaryota</taxon>
        <taxon>Metazoa</taxon>
        <taxon>Spiralia</taxon>
        <taxon>Gnathifera</taxon>
        <taxon>Rotifera</taxon>
        <taxon>Eurotatoria</taxon>
        <taxon>Bdelloidea</taxon>
        <taxon>Philodinida</taxon>
        <taxon>Philodinidae</taxon>
        <taxon>Didymodactylos</taxon>
    </lineage>
</organism>
<sequence length="49" mass="5426">MEGAHVSSIGLTVALDLSSESELNDICQTYIDNFIEEVLQSDFESSPYQ</sequence>
<comment type="caution">
    <text evidence="1">The sequence shown here is derived from an EMBL/GenBank/DDBJ whole genome shotgun (WGS) entry which is preliminary data.</text>
</comment>
<protein>
    <submittedName>
        <fullName evidence="1">Uncharacterized protein</fullName>
    </submittedName>
</protein>
<evidence type="ECO:0000313" key="1">
    <source>
        <dbReference type="EMBL" id="CAF1581146.1"/>
    </source>
</evidence>
<dbReference type="AlphaFoldDB" id="A0A8S2FX89"/>
<proteinExistence type="predicted"/>
<dbReference type="EMBL" id="CAJNOK010045947">
    <property type="protein sequence ID" value="CAF1581146.1"/>
    <property type="molecule type" value="Genomic_DNA"/>
</dbReference>
<evidence type="ECO:0000313" key="2">
    <source>
        <dbReference type="EMBL" id="CAF4380704.1"/>
    </source>
</evidence>